<feature type="compositionally biased region" description="Pro residues" evidence="1">
    <location>
        <begin position="1"/>
        <end position="10"/>
    </location>
</feature>
<name>A0ABV7WFC7_9MICO</name>
<sequence length="42" mass="4500">MPKPQDTTPPEPEEEGVPVDDDVLTPEKSGPRPTGGFTRPVV</sequence>
<keyword evidence="3" id="KW-1185">Reference proteome</keyword>
<evidence type="ECO:0000313" key="3">
    <source>
        <dbReference type="Proteomes" id="UP001595685"/>
    </source>
</evidence>
<reference evidence="3" key="1">
    <citation type="journal article" date="2019" name="Int. J. Syst. Evol. Microbiol.">
        <title>The Global Catalogue of Microorganisms (GCM) 10K type strain sequencing project: providing services to taxonomists for standard genome sequencing and annotation.</title>
        <authorList>
            <consortium name="The Broad Institute Genomics Platform"/>
            <consortium name="The Broad Institute Genome Sequencing Center for Infectious Disease"/>
            <person name="Wu L."/>
            <person name="Ma J."/>
        </authorList>
    </citation>
    <scope>NUCLEOTIDE SEQUENCE [LARGE SCALE GENOMIC DNA]</scope>
    <source>
        <strain evidence="3">NCAIM B.02333</strain>
    </source>
</reference>
<feature type="compositionally biased region" description="Acidic residues" evidence="1">
    <location>
        <begin position="11"/>
        <end position="24"/>
    </location>
</feature>
<proteinExistence type="predicted"/>
<feature type="region of interest" description="Disordered" evidence="1">
    <location>
        <begin position="1"/>
        <end position="42"/>
    </location>
</feature>
<comment type="caution">
    <text evidence="2">The sequence shown here is derived from an EMBL/GenBank/DDBJ whole genome shotgun (WGS) entry which is preliminary data.</text>
</comment>
<dbReference type="EMBL" id="JBHRWW010000005">
    <property type="protein sequence ID" value="MFC3688454.1"/>
    <property type="molecule type" value="Genomic_DNA"/>
</dbReference>
<evidence type="ECO:0000313" key="2">
    <source>
        <dbReference type="EMBL" id="MFC3688454.1"/>
    </source>
</evidence>
<protein>
    <submittedName>
        <fullName evidence="2">Uncharacterized protein</fullName>
    </submittedName>
</protein>
<organism evidence="2 3">
    <name type="scientific">Aquipuribacter hungaricus</name>
    <dbReference type="NCBI Taxonomy" id="545624"/>
    <lineage>
        <taxon>Bacteria</taxon>
        <taxon>Bacillati</taxon>
        <taxon>Actinomycetota</taxon>
        <taxon>Actinomycetes</taxon>
        <taxon>Micrococcales</taxon>
        <taxon>Intrasporangiaceae</taxon>
        <taxon>Aquipuribacter</taxon>
    </lineage>
</organism>
<gene>
    <name evidence="2" type="ORF">ACFOLH_08870</name>
</gene>
<dbReference type="RefSeq" id="WP_340293783.1">
    <property type="nucleotide sequence ID" value="NZ_JBBEOI010000122.1"/>
</dbReference>
<dbReference type="Proteomes" id="UP001595685">
    <property type="component" value="Unassembled WGS sequence"/>
</dbReference>
<evidence type="ECO:0000256" key="1">
    <source>
        <dbReference type="SAM" id="MobiDB-lite"/>
    </source>
</evidence>
<accession>A0ABV7WFC7</accession>